<feature type="region of interest" description="Disordered" evidence="1">
    <location>
        <begin position="68"/>
        <end position="173"/>
    </location>
</feature>
<reference evidence="3" key="1">
    <citation type="submission" date="2017-04" db="EMBL/GenBank/DDBJ databases">
        <authorList>
            <person name="Varghese N."/>
            <person name="Submissions S."/>
        </authorList>
    </citation>
    <scope>NUCLEOTIDE SEQUENCE [LARGE SCALE GENOMIC DNA]</scope>
    <source>
        <strain evidence="3">DSM 21500</strain>
    </source>
</reference>
<dbReference type="AlphaFoldDB" id="A0A1W1Y341"/>
<feature type="compositionally biased region" description="Acidic residues" evidence="1">
    <location>
        <begin position="90"/>
        <end position="104"/>
    </location>
</feature>
<name>A0A1W1Y341_9LACT</name>
<dbReference type="EMBL" id="FWXK01000001">
    <property type="protein sequence ID" value="SMC30148.1"/>
    <property type="molecule type" value="Genomic_DNA"/>
</dbReference>
<feature type="compositionally biased region" description="Basic and acidic residues" evidence="1">
    <location>
        <begin position="68"/>
        <end position="89"/>
    </location>
</feature>
<evidence type="ECO:0000256" key="1">
    <source>
        <dbReference type="SAM" id="MobiDB-lite"/>
    </source>
</evidence>
<proteinExistence type="predicted"/>
<sequence length="173" mass="19868">MTVRADKTAAEVKELSAKINDDLKKLAFQAPERTFEDHVVLLAINAYSQIESLTDELDELKQQNKQLQERQHLLEQEYERDSESEKSSDDDVTEISDDVTELNDSEMSLSESKEDESSSTKSSMLTHRPVEKKSKSSKKQAPLNTHAYNPKRLQREMSQASQQLNRLRQTPRS</sequence>
<dbReference type="STRING" id="371602.SAMN04487984_0051"/>
<gene>
    <name evidence="2" type="ORF">SAMN04487984_0051</name>
</gene>
<accession>A0A1W1Y341</accession>
<organism evidence="2 3">
    <name type="scientific">Aerococcus suis</name>
    <dbReference type="NCBI Taxonomy" id="371602"/>
    <lineage>
        <taxon>Bacteria</taxon>
        <taxon>Bacillati</taxon>
        <taxon>Bacillota</taxon>
        <taxon>Bacilli</taxon>
        <taxon>Lactobacillales</taxon>
        <taxon>Aerococcaceae</taxon>
        <taxon>Aerococcus</taxon>
    </lineage>
</organism>
<keyword evidence="3" id="KW-1185">Reference proteome</keyword>
<evidence type="ECO:0000313" key="3">
    <source>
        <dbReference type="Proteomes" id="UP000243884"/>
    </source>
</evidence>
<dbReference type="Proteomes" id="UP000243884">
    <property type="component" value="Unassembled WGS sequence"/>
</dbReference>
<feature type="compositionally biased region" description="Polar residues" evidence="1">
    <location>
        <begin position="156"/>
        <end position="173"/>
    </location>
</feature>
<protein>
    <submittedName>
        <fullName evidence="2">Uncharacterized protein</fullName>
    </submittedName>
</protein>
<evidence type="ECO:0000313" key="2">
    <source>
        <dbReference type="EMBL" id="SMC30148.1"/>
    </source>
</evidence>